<dbReference type="GO" id="GO:0006412">
    <property type="term" value="P:translation"/>
    <property type="evidence" value="ECO:0007669"/>
    <property type="project" value="InterPro"/>
</dbReference>
<name>A0A1H2S7J8_9FLAO</name>
<comment type="similarity">
    <text evidence="1">Belongs to the bacterial ribosomal protein bS21 family.</text>
</comment>
<dbReference type="AlphaFoldDB" id="A0A1H2S7J8"/>
<dbReference type="GO" id="GO:0003735">
    <property type="term" value="F:structural constituent of ribosome"/>
    <property type="evidence" value="ECO:0007669"/>
    <property type="project" value="InterPro"/>
</dbReference>
<organism evidence="5 6">
    <name type="scientific">Flagellimonas zhangzhouensis</name>
    <dbReference type="NCBI Taxonomy" id="1073328"/>
    <lineage>
        <taxon>Bacteria</taxon>
        <taxon>Pseudomonadati</taxon>
        <taxon>Bacteroidota</taxon>
        <taxon>Flavobacteriia</taxon>
        <taxon>Flavobacteriales</taxon>
        <taxon>Flavobacteriaceae</taxon>
        <taxon>Flagellimonas</taxon>
    </lineage>
</organism>
<evidence type="ECO:0000313" key="6">
    <source>
        <dbReference type="Proteomes" id="UP000199592"/>
    </source>
</evidence>
<protein>
    <recommendedName>
        <fullName evidence="4">Small ribosomal subunit protein bS21</fullName>
    </recommendedName>
</protein>
<accession>A0A1H2S7J8</accession>
<evidence type="ECO:0000256" key="3">
    <source>
        <dbReference type="ARBA" id="ARBA00023274"/>
    </source>
</evidence>
<sequence>MLKIKIVPGENIDRALKRYRNKVRSTKQLTQIRNNKEFTKKSTAKREQMAKAVYLNEYKLKMEE</sequence>
<evidence type="ECO:0000256" key="1">
    <source>
        <dbReference type="ARBA" id="ARBA00006640"/>
    </source>
</evidence>
<keyword evidence="6" id="KW-1185">Reference proteome</keyword>
<evidence type="ECO:0000313" key="5">
    <source>
        <dbReference type="EMBL" id="SDW27508.1"/>
    </source>
</evidence>
<dbReference type="GO" id="GO:1990904">
    <property type="term" value="C:ribonucleoprotein complex"/>
    <property type="evidence" value="ECO:0007669"/>
    <property type="project" value="UniProtKB-KW"/>
</dbReference>
<evidence type="ECO:0000256" key="2">
    <source>
        <dbReference type="ARBA" id="ARBA00022980"/>
    </source>
</evidence>
<proteinExistence type="inferred from homology"/>
<dbReference type="STRING" id="1073328.SAMN05216294_2316"/>
<keyword evidence="2 5" id="KW-0689">Ribosomal protein</keyword>
<dbReference type="Proteomes" id="UP000199592">
    <property type="component" value="Unassembled WGS sequence"/>
</dbReference>
<dbReference type="GO" id="GO:0005840">
    <property type="term" value="C:ribosome"/>
    <property type="evidence" value="ECO:0007669"/>
    <property type="project" value="UniProtKB-KW"/>
</dbReference>
<gene>
    <name evidence="5" type="ORF">SAMN04487892_0962</name>
</gene>
<keyword evidence="3" id="KW-0687">Ribonucleoprotein</keyword>
<reference evidence="6" key="1">
    <citation type="submission" date="2016-10" db="EMBL/GenBank/DDBJ databases">
        <authorList>
            <person name="Varghese N."/>
            <person name="Submissions S."/>
        </authorList>
    </citation>
    <scope>NUCLEOTIDE SEQUENCE [LARGE SCALE GENOMIC DNA]</scope>
    <source>
        <strain evidence="6">DSM 25030</strain>
    </source>
</reference>
<dbReference type="RefSeq" id="WP_090295840.1">
    <property type="nucleotide sequence ID" value="NZ_FNKI01000002.1"/>
</dbReference>
<dbReference type="EMBL" id="FNMY01000001">
    <property type="protein sequence ID" value="SDW27508.1"/>
    <property type="molecule type" value="Genomic_DNA"/>
</dbReference>
<dbReference type="Pfam" id="PF01165">
    <property type="entry name" value="Ribosomal_S21"/>
    <property type="match status" value="1"/>
</dbReference>
<dbReference type="OrthoDB" id="598353at2"/>
<evidence type="ECO:0000256" key="4">
    <source>
        <dbReference type="ARBA" id="ARBA00035135"/>
    </source>
</evidence>
<dbReference type="InterPro" id="IPR001911">
    <property type="entry name" value="Ribosomal_bS21"/>
</dbReference>